<gene>
    <name evidence="3" type="ORF">MENT_LOCUS43960</name>
</gene>
<feature type="signal peptide" evidence="2">
    <location>
        <begin position="1"/>
        <end position="20"/>
    </location>
</feature>
<evidence type="ECO:0000313" key="4">
    <source>
        <dbReference type="Proteomes" id="UP000580250"/>
    </source>
</evidence>
<organism evidence="3 4">
    <name type="scientific">Meloidogyne enterolobii</name>
    <name type="common">Root-knot nematode worm</name>
    <name type="synonym">Meloidogyne mayaguensis</name>
    <dbReference type="NCBI Taxonomy" id="390850"/>
    <lineage>
        <taxon>Eukaryota</taxon>
        <taxon>Metazoa</taxon>
        <taxon>Ecdysozoa</taxon>
        <taxon>Nematoda</taxon>
        <taxon>Chromadorea</taxon>
        <taxon>Rhabditida</taxon>
        <taxon>Tylenchina</taxon>
        <taxon>Tylenchomorpha</taxon>
        <taxon>Tylenchoidea</taxon>
        <taxon>Meloidogynidae</taxon>
        <taxon>Meloidogyninae</taxon>
        <taxon>Meloidogyne</taxon>
    </lineage>
</organism>
<evidence type="ECO:0000256" key="2">
    <source>
        <dbReference type="SAM" id="SignalP"/>
    </source>
</evidence>
<feature type="region of interest" description="Disordered" evidence="1">
    <location>
        <begin position="22"/>
        <end position="77"/>
    </location>
</feature>
<feature type="chain" id="PRO_5028333882" evidence="2">
    <location>
        <begin position="21"/>
        <end position="166"/>
    </location>
</feature>
<feature type="compositionally biased region" description="Gly residues" evidence="1">
    <location>
        <begin position="47"/>
        <end position="56"/>
    </location>
</feature>
<sequence length="166" mass="18236">MKLSIFLFLCLFLTPHLVDSNNSDDETDEEHHFNPYQPRYGETSGTGTSGHGGTGTGSIPSGTEGYSQGIYSGTEHSQNLPDLDRGFGNNPFFNSTQHLQAYPPGQVPRNLWDLQLGYGNYHSQHQNINPSGQDSSQNRLNLDLTLGMYSSGQTGKKGKVIKDVEK</sequence>
<keyword evidence="2" id="KW-0732">Signal</keyword>
<reference evidence="3 4" key="1">
    <citation type="submission" date="2020-08" db="EMBL/GenBank/DDBJ databases">
        <authorList>
            <person name="Koutsovoulos G."/>
            <person name="Danchin GJ E."/>
        </authorList>
    </citation>
    <scope>NUCLEOTIDE SEQUENCE [LARGE SCALE GENOMIC DNA]</scope>
</reference>
<evidence type="ECO:0000313" key="3">
    <source>
        <dbReference type="EMBL" id="CAD2191143.1"/>
    </source>
</evidence>
<dbReference type="EMBL" id="CAJEWN010000858">
    <property type="protein sequence ID" value="CAD2191143.1"/>
    <property type="molecule type" value="Genomic_DNA"/>
</dbReference>
<name>A0A6V7WW07_MELEN</name>
<evidence type="ECO:0000256" key="1">
    <source>
        <dbReference type="SAM" id="MobiDB-lite"/>
    </source>
</evidence>
<dbReference type="AlphaFoldDB" id="A0A6V7WW07"/>
<proteinExistence type="predicted"/>
<protein>
    <submittedName>
        <fullName evidence="3">Uncharacterized protein</fullName>
    </submittedName>
</protein>
<accession>A0A6V7WW07</accession>
<comment type="caution">
    <text evidence="3">The sequence shown here is derived from an EMBL/GenBank/DDBJ whole genome shotgun (WGS) entry which is preliminary data.</text>
</comment>
<dbReference type="Proteomes" id="UP000580250">
    <property type="component" value="Unassembled WGS sequence"/>
</dbReference>